<keyword evidence="7 9" id="KW-0408">Iron</keyword>
<dbReference type="InterPro" id="IPR017972">
    <property type="entry name" value="Cyt_P450_CS"/>
</dbReference>
<evidence type="ECO:0000256" key="7">
    <source>
        <dbReference type="ARBA" id="ARBA00023004"/>
    </source>
</evidence>
<evidence type="ECO:0008006" key="14">
    <source>
        <dbReference type="Google" id="ProtNLM"/>
    </source>
</evidence>
<dbReference type="EMBL" id="CAFZ01000441">
    <property type="protein sequence ID" value="CCA75383.1"/>
    <property type="molecule type" value="Genomic_DNA"/>
</dbReference>
<dbReference type="GO" id="GO:0020037">
    <property type="term" value="F:heme binding"/>
    <property type="evidence" value="ECO:0007669"/>
    <property type="project" value="InterPro"/>
</dbReference>
<evidence type="ECO:0000256" key="1">
    <source>
        <dbReference type="ARBA" id="ARBA00001971"/>
    </source>
</evidence>
<evidence type="ECO:0000256" key="10">
    <source>
        <dbReference type="RuleBase" id="RU000461"/>
    </source>
</evidence>
<evidence type="ECO:0000256" key="4">
    <source>
        <dbReference type="ARBA" id="ARBA00022617"/>
    </source>
</evidence>
<keyword evidence="6 10" id="KW-0560">Oxidoreductase</keyword>
<evidence type="ECO:0000256" key="8">
    <source>
        <dbReference type="ARBA" id="ARBA00023033"/>
    </source>
</evidence>
<protein>
    <recommendedName>
        <fullName evidence="14">Cytochrome P450</fullName>
    </recommendedName>
</protein>
<keyword evidence="11" id="KW-0812">Transmembrane</keyword>
<feature type="transmembrane region" description="Helical" evidence="11">
    <location>
        <begin position="6"/>
        <end position="24"/>
    </location>
</feature>
<keyword evidence="5 9" id="KW-0479">Metal-binding</keyword>
<comment type="cofactor">
    <cofactor evidence="1 9">
        <name>heme</name>
        <dbReference type="ChEBI" id="CHEBI:30413"/>
    </cofactor>
</comment>
<dbReference type="GO" id="GO:0005506">
    <property type="term" value="F:iron ion binding"/>
    <property type="evidence" value="ECO:0007669"/>
    <property type="project" value="InterPro"/>
</dbReference>
<comment type="similarity">
    <text evidence="3 10">Belongs to the cytochrome P450 family.</text>
</comment>
<dbReference type="GO" id="GO:0016705">
    <property type="term" value="F:oxidoreductase activity, acting on paired donors, with incorporation or reduction of molecular oxygen"/>
    <property type="evidence" value="ECO:0007669"/>
    <property type="project" value="InterPro"/>
</dbReference>
<dbReference type="PRINTS" id="PR00463">
    <property type="entry name" value="EP450I"/>
</dbReference>
<keyword evidence="11" id="KW-0472">Membrane</keyword>
<proteinExistence type="inferred from homology"/>
<evidence type="ECO:0000313" key="12">
    <source>
        <dbReference type="EMBL" id="CCA75383.1"/>
    </source>
</evidence>
<dbReference type="eggNOG" id="KOG0156">
    <property type="taxonomic scope" value="Eukaryota"/>
</dbReference>
<dbReference type="Proteomes" id="UP000007148">
    <property type="component" value="Unassembled WGS sequence"/>
</dbReference>
<dbReference type="STRING" id="1109443.G4TVP0"/>
<keyword evidence="8 10" id="KW-0503">Monooxygenase</keyword>
<evidence type="ECO:0000256" key="11">
    <source>
        <dbReference type="SAM" id="Phobius"/>
    </source>
</evidence>
<evidence type="ECO:0000313" key="13">
    <source>
        <dbReference type="Proteomes" id="UP000007148"/>
    </source>
</evidence>
<evidence type="ECO:0000256" key="5">
    <source>
        <dbReference type="ARBA" id="ARBA00022723"/>
    </source>
</evidence>
<dbReference type="Gene3D" id="1.10.630.10">
    <property type="entry name" value="Cytochrome P450"/>
    <property type="match status" value="1"/>
</dbReference>
<organism evidence="12 13">
    <name type="scientific">Serendipita indica (strain DSM 11827)</name>
    <name type="common">Root endophyte fungus</name>
    <name type="synonym">Piriformospora indica</name>
    <dbReference type="NCBI Taxonomy" id="1109443"/>
    <lineage>
        <taxon>Eukaryota</taxon>
        <taxon>Fungi</taxon>
        <taxon>Dikarya</taxon>
        <taxon>Basidiomycota</taxon>
        <taxon>Agaricomycotina</taxon>
        <taxon>Agaricomycetes</taxon>
        <taxon>Sebacinales</taxon>
        <taxon>Serendipitaceae</taxon>
        <taxon>Serendipita</taxon>
    </lineage>
</organism>
<accession>G4TVP0</accession>
<dbReference type="AlphaFoldDB" id="G4TVP0"/>
<dbReference type="InterPro" id="IPR036396">
    <property type="entry name" value="Cyt_P450_sf"/>
</dbReference>
<name>G4TVP0_SERID</name>
<comment type="pathway">
    <text evidence="2">Secondary metabolite biosynthesis.</text>
</comment>
<dbReference type="Pfam" id="PF00067">
    <property type="entry name" value="p450"/>
    <property type="match status" value="1"/>
</dbReference>
<sequence>MSDWGGVYLAGGAVALSTLAFYLSSNSASAKAKRLGARLPPGPPKAVLVGNLFNFPNGRWYETFSEWAKEYGDVVHVDLAGVHMIILNSLEAIQELAEKRMIHAGRPYSTMVCDLMMEGFTMVLSQPGPDFKEQRRIFHGSIGPQAIKEYDSLILQRSLELLEALSKFEGDVFPLLMRVVGGILTTIAYGEKIYQDHGERLVAINTENIGLIAYAFTQIWSVDIFPPLRYLPTWIPGFTFPKIGARAYYLASQIRYWSFGAVKKAVAEGSADDSLVSRYLANPIVSEDNLRDAVAVMWGAGADTTVTSIVNFLFSIVVFPEWQIKIQEEIDEVVGHDQVPNINNISKLKIFNAVWKESFRWNASVPLGVPHMSTQEDVWNGYYIPKQTILHCNIGFITRDPRLWGNDSHEFKPLRFHPDFNPNLDKLPDIMSIPFGFGRRICPGRFLAERISRQIVAAILSKYTVTPLEGEEVTADMQFVDAAIRRPADFRCRFIPRYS</sequence>
<dbReference type="PROSITE" id="PS00086">
    <property type="entry name" value="CYTOCHROME_P450"/>
    <property type="match status" value="1"/>
</dbReference>
<reference evidence="12 13" key="1">
    <citation type="journal article" date="2011" name="PLoS Pathog.">
        <title>Endophytic Life Strategies Decoded by Genome and Transcriptome Analyses of the Mutualistic Root Symbiont Piriformospora indica.</title>
        <authorList>
            <person name="Zuccaro A."/>
            <person name="Lahrmann U."/>
            <person name="Guldener U."/>
            <person name="Langen G."/>
            <person name="Pfiffi S."/>
            <person name="Biedenkopf D."/>
            <person name="Wong P."/>
            <person name="Samans B."/>
            <person name="Grimm C."/>
            <person name="Basiewicz M."/>
            <person name="Murat C."/>
            <person name="Martin F."/>
            <person name="Kogel K.H."/>
        </authorList>
    </citation>
    <scope>NUCLEOTIDE SEQUENCE [LARGE SCALE GENOMIC DNA]</scope>
    <source>
        <strain evidence="12 13">DSM 11827</strain>
    </source>
</reference>
<dbReference type="OrthoDB" id="2789670at2759"/>
<evidence type="ECO:0000256" key="6">
    <source>
        <dbReference type="ARBA" id="ARBA00023002"/>
    </source>
</evidence>
<evidence type="ECO:0000256" key="3">
    <source>
        <dbReference type="ARBA" id="ARBA00010617"/>
    </source>
</evidence>
<keyword evidence="13" id="KW-1185">Reference proteome</keyword>
<dbReference type="SUPFAM" id="SSF48264">
    <property type="entry name" value="Cytochrome P450"/>
    <property type="match status" value="1"/>
</dbReference>
<dbReference type="GO" id="GO:0004497">
    <property type="term" value="F:monooxygenase activity"/>
    <property type="evidence" value="ECO:0007669"/>
    <property type="project" value="UniProtKB-KW"/>
</dbReference>
<keyword evidence="4 9" id="KW-0349">Heme</keyword>
<dbReference type="InterPro" id="IPR002401">
    <property type="entry name" value="Cyt_P450_E_grp-I"/>
</dbReference>
<feature type="binding site" description="axial binding residue" evidence="9">
    <location>
        <position position="442"/>
    </location>
    <ligand>
        <name>heme</name>
        <dbReference type="ChEBI" id="CHEBI:30413"/>
    </ligand>
    <ligandPart>
        <name>Fe</name>
        <dbReference type="ChEBI" id="CHEBI:18248"/>
    </ligandPart>
</feature>
<comment type="caution">
    <text evidence="12">The sequence shown here is derived from an EMBL/GenBank/DDBJ whole genome shotgun (WGS) entry which is preliminary data.</text>
</comment>
<dbReference type="PANTHER" id="PTHR46300:SF7">
    <property type="entry name" value="P450, PUTATIVE (EUROFUNG)-RELATED"/>
    <property type="match status" value="1"/>
</dbReference>
<dbReference type="InterPro" id="IPR001128">
    <property type="entry name" value="Cyt_P450"/>
</dbReference>
<dbReference type="HOGENOM" id="CLU_001570_2_3_1"/>
<keyword evidence="11" id="KW-1133">Transmembrane helix</keyword>
<dbReference type="InterPro" id="IPR050364">
    <property type="entry name" value="Cytochrome_P450_fung"/>
</dbReference>
<dbReference type="PANTHER" id="PTHR46300">
    <property type="entry name" value="P450, PUTATIVE (EUROFUNG)-RELATED-RELATED"/>
    <property type="match status" value="1"/>
</dbReference>
<evidence type="ECO:0000256" key="2">
    <source>
        <dbReference type="ARBA" id="ARBA00005179"/>
    </source>
</evidence>
<dbReference type="InParanoid" id="G4TVP0"/>
<gene>
    <name evidence="12" type="ORF">PIIN_09367</name>
</gene>
<evidence type="ECO:0000256" key="9">
    <source>
        <dbReference type="PIRSR" id="PIRSR602401-1"/>
    </source>
</evidence>